<keyword evidence="1" id="KW-0732">Signal</keyword>
<accession>A0A327WSX9</accession>
<dbReference type="EMBL" id="QLMC01000004">
    <property type="protein sequence ID" value="RAJ95772.1"/>
    <property type="molecule type" value="Genomic_DNA"/>
</dbReference>
<dbReference type="Proteomes" id="UP000248790">
    <property type="component" value="Unassembled WGS sequence"/>
</dbReference>
<gene>
    <name evidence="3" type="ORF">LX87_03520</name>
</gene>
<evidence type="ECO:0000256" key="1">
    <source>
        <dbReference type="SAM" id="SignalP"/>
    </source>
</evidence>
<evidence type="ECO:0000313" key="3">
    <source>
        <dbReference type="EMBL" id="RAJ95772.1"/>
    </source>
</evidence>
<reference evidence="3 4" key="1">
    <citation type="submission" date="2018-06" db="EMBL/GenBank/DDBJ databases">
        <title>Genomic Encyclopedia of Archaeal and Bacterial Type Strains, Phase II (KMG-II): from individual species to whole genera.</title>
        <authorList>
            <person name="Goeker M."/>
        </authorList>
    </citation>
    <scope>NUCLEOTIDE SEQUENCE [LARGE SCALE GENOMIC DNA]</scope>
    <source>
        <strain evidence="3 4">DSM 21851</strain>
    </source>
</reference>
<evidence type="ECO:0000313" key="4">
    <source>
        <dbReference type="Proteomes" id="UP000248790"/>
    </source>
</evidence>
<feature type="chain" id="PRO_5016394109" evidence="1">
    <location>
        <begin position="31"/>
        <end position="371"/>
    </location>
</feature>
<comment type="caution">
    <text evidence="3">The sequence shown here is derived from an EMBL/GenBank/DDBJ whole genome shotgun (WGS) entry which is preliminary data.</text>
</comment>
<name>A0A327WSX9_LARAB</name>
<keyword evidence="4" id="KW-1185">Reference proteome</keyword>
<protein>
    <submittedName>
        <fullName evidence="3">Putative secreted protein (Por secretion system target)</fullName>
    </submittedName>
</protein>
<dbReference type="AlphaFoldDB" id="A0A327WSX9"/>
<dbReference type="InterPro" id="IPR013783">
    <property type="entry name" value="Ig-like_fold"/>
</dbReference>
<evidence type="ECO:0000259" key="2">
    <source>
        <dbReference type="Pfam" id="PF18962"/>
    </source>
</evidence>
<feature type="domain" description="Secretion system C-terminal sorting" evidence="2">
    <location>
        <begin position="296"/>
        <end position="368"/>
    </location>
</feature>
<dbReference type="InterPro" id="IPR026444">
    <property type="entry name" value="Secre_tail"/>
</dbReference>
<proteinExistence type="predicted"/>
<sequence>MSKQPLGAMYNCRWLSMLSLLLGLVKIATAQTNAITNGTFSSGLSGWTTTTYSTSNQNFFSYQNFAYTWNDQYPAGTFLAQNVTNGTDAPTVSFRLSWVLATNRTNVEFWYGGVKYAHLANDAAGAITVTKYAGATGTDSFRGGMSTFYTFTFALPAGQSPSAQFLIKVLPTTNSRDDEIGIDDVFVTGNAVLPVTLVDFSALAQQDRTVLVKWTTSWERANKGYVVERSQDLKSFEVAGEVNDVAGSSNGINTYRFVDKSPYRGTSYYRLKQVDADGRTEIFRAQSVVIDGQYGVYPNPVVSQQFTLQLDEPADAVLHLYNTSGIEVPVSKSNFTQQSATISPLRKLSSGVYILHIQERGQTRRHRIIFE</sequence>
<dbReference type="Pfam" id="PF18962">
    <property type="entry name" value="Por_Secre_tail"/>
    <property type="match status" value="1"/>
</dbReference>
<dbReference type="OrthoDB" id="921681at2"/>
<dbReference type="NCBIfam" id="TIGR04183">
    <property type="entry name" value="Por_Secre_tail"/>
    <property type="match status" value="1"/>
</dbReference>
<organism evidence="3 4">
    <name type="scientific">Larkinella arboricola</name>
    <dbReference type="NCBI Taxonomy" id="643671"/>
    <lineage>
        <taxon>Bacteria</taxon>
        <taxon>Pseudomonadati</taxon>
        <taxon>Bacteroidota</taxon>
        <taxon>Cytophagia</taxon>
        <taxon>Cytophagales</taxon>
        <taxon>Spirosomataceae</taxon>
        <taxon>Larkinella</taxon>
    </lineage>
</organism>
<feature type="signal peptide" evidence="1">
    <location>
        <begin position="1"/>
        <end position="30"/>
    </location>
</feature>
<dbReference type="Gene3D" id="2.60.40.10">
    <property type="entry name" value="Immunoglobulins"/>
    <property type="match status" value="1"/>
</dbReference>